<feature type="coiled-coil region" evidence="1">
    <location>
        <begin position="92"/>
        <end position="185"/>
    </location>
</feature>
<evidence type="ECO:0000256" key="1">
    <source>
        <dbReference type="SAM" id="Coils"/>
    </source>
</evidence>
<feature type="coiled-coil region" evidence="1">
    <location>
        <begin position="242"/>
        <end position="300"/>
    </location>
</feature>
<organism evidence="2 3">
    <name type="scientific">Knipowitschia caucasica</name>
    <name type="common">Caucasian dwarf goby</name>
    <name type="synonym">Pomatoschistus caucasicus</name>
    <dbReference type="NCBI Taxonomy" id="637954"/>
    <lineage>
        <taxon>Eukaryota</taxon>
        <taxon>Metazoa</taxon>
        <taxon>Chordata</taxon>
        <taxon>Craniata</taxon>
        <taxon>Vertebrata</taxon>
        <taxon>Euteleostomi</taxon>
        <taxon>Actinopterygii</taxon>
        <taxon>Neopterygii</taxon>
        <taxon>Teleostei</taxon>
        <taxon>Neoteleostei</taxon>
        <taxon>Acanthomorphata</taxon>
        <taxon>Gobiaria</taxon>
        <taxon>Gobiiformes</taxon>
        <taxon>Gobioidei</taxon>
        <taxon>Gobiidae</taxon>
        <taxon>Gobiinae</taxon>
        <taxon>Knipowitschia</taxon>
    </lineage>
</organism>
<name>A0AAV2IZE1_KNICA</name>
<dbReference type="AlphaFoldDB" id="A0AAV2IZE1"/>
<feature type="coiled-coil region" evidence="1">
    <location>
        <begin position="329"/>
        <end position="426"/>
    </location>
</feature>
<dbReference type="EMBL" id="OZ035832">
    <property type="protein sequence ID" value="CAL1570644.1"/>
    <property type="molecule type" value="Genomic_DNA"/>
</dbReference>
<evidence type="ECO:0000313" key="2">
    <source>
        <dbReference type="EMBL" id="CAL1570644.1"/>
    </source>
</evidence>
<accession>A0AAV2IZE1</accession>
<sequence>MSEDCVDIDRPSGFIYTSLNFSCVWNSSHHPNQSQDGDAAGDAVAVPRIGISVVYSFHQPLRHQFGSDRPPVCAHAAVLGCGKRLGLHVALRDRTEEQKAKTSAEAKILKREDKLFSVKVISQQDLRFAREEDLDEERNKVSEAHSEVELLQTEVSSLTSALEEAKEAQTKVDLLQKETQELTSEVSFYKAALAEEKSSVKEANWGNRLCWICSVESQRTVNVLETQTQGLKDQVPSLTSALEEDRRSLEETQSEVQRMEKETLQLKEDLSSLISALEEAMEAQSKVDLLQKETQELRSEVSLFKAALAEEKSSVKEAKGKQQVLLKETHELRKEVSSLTSALEEERNKVMEAQSQGDAAAAVCKTLSDKLESEEKRRTLLEQKIEELSLSLTSSQETSSTLRQENNLLQQTMATMEQQRQEELLQKKNRKRRWFLCGSEGASSQ</sequence>
<protein>
    <submittedName>
        <fullName evidence="2">Uncharacterized protein</fullName>
    </submittedName>
</protein>
<keyword evidence="1" id="KW-0175">Coiled coil</keyword>
<reference evidence="2 3" key="1">
    <citation type="submission" date="2024-04" db="EMBL/GenBank/DDBJ databases">
        <authorList>
            <person name="Waldvogel A.-M."/>
            <person name="Schoenle A."/>
        </authorList>
    </citation>
    <scope>NUCLEOTIDE SEQUENCE [LARGE SCALE GENOMIC DNA]</scope>
</reference>
<dbReference type="Proteomes" id="UP001497482">
    <property type="component" value="Chromosome 10"/>
</dbReference>
<evidence type="ECO:0000313" key="3">
    <source>
        <dbReference type="Proteomes" id="UP001497482"/>
    </source>
</evidence>
<gene>
    <name evidence="2" type="ORF">KC01_LOCUS2898</name>
</gene>
<proteinExistence type="predicted"/>
<keyword evidence="3" id="KW-1185">Reference proteome</keyword>